<dbReference type="Pfam" id="PF02517">
    <property type="entry name" value="Rce1-like"/>
    <property type="match status" value="1"/>
</dbReference>
<dbReference type="GO" id="GO:0080120">
    <property type="term" value="P:CAAX-box protein maturation"/>
    <property type="evidence" value="ECO:0007669"/>
    <property type="project" value="UniProtKB-ARBA"/>
</dbReference>
<dbReference type="AlphaFoldDB" id="R2QUE7"/>
<dbReference type="GO" id="GO:0004175">
    <property type="term" value="F:endopeptidase activity"/>
    <property type="evidence" value="ECO:0007669"/>
    <property type="project" value="UniProtKB-ARBA"/>
</dbReference>
<dbReference type="STRING" id="71451.RV07_GL001696"/>
<proteinExistence type="inferred from homology"/>
<feature type="transmembrane region" description="Helical" evidence="2">
    <location>
        <begin position="126"/>
        <end position="143"/>
    </location>
</feature>
<reference evidence="5 7" key="2">
    <citation type="submission" date="2013-03" db="EMBL/GenBank/DDBJ databases">
        <title>The Genome Sequence of Enterococcus malodoratus ATCC_43197 (PacBio/Illumina hybrid assembly).</title>
        <authorList>
            <consortium name="The Broad Institute Genomics Platform"/>
            <consortium name="The Broad Institute Genome Sequencing Center for Infectious Disease"/>
            <person name="Earl A."/>
            <person name="Russ C."/>
            <person name="Gilmore M."/>
            <person name="Surin D."/>
            <person name="Walker B."/>
            <person name="Young S."/>
            <person name="Zeng Q."/>
            <person name="Gargeya S."/>
            <person name="Fitzgerald M."/>
            <person name="Haas B."/>
            <person name="Abouelleil A."/>
            <person name="Allen A.W."/>
            <person name="Alvarado L."/>
            <person name="Arachchi H.M."/>
            <person name="Berlin A.M."/>
            <person name="Chapman S.B."/>
            <person name="Gainer-Dewar J."/>
            <person name="Goldberg J."/>
            <person name="Griggs A."/>
            <person name="Gujja S."/>
            <person name="Hansen M."/>
            <person name="Howarth C."/>
            <person name="Imamovic A."/>
            <person name="Ireland A."/>
            <person name="Larimer J."/>
            <person name="McCowan C."/>
            <person name="Murphy C."/>
            <person name="Pearson M."/>
            <person name="Poon T.W."/>
            <person name="Priest M."/>
            <person name="Roberts A."/>
            <person name="Saif S."/>
            <person name="Shea T."/>
            <person name="Sisk P."/>
            <person name="Sykes S."/>
            <person name="Wortman J."/>
            <person name="Nusbaum C."/>
            <person name="Birren B."/>
        </authorList>
    </citation>
    <scope>NUCLEOTIDE SEQUENCE [LARGE SCALE GENOMIC DNA]</scope>
    <source>
        <strain evidence="5 7">ATCC 43197</strain>
    </source>
</reference>
<evidence type="ECO:0000313" key="7">
    <source>
        <dbReference type="Proteomes" id="UP000014148"/>
    </source>
</evidence>
<dbReference type="Proteomes" id="UP000013783">
    <property type="component" value="Unassembled WGS sequence"/>
</dbReference>
<gene>
    <name evidence="5" type="ORF">I585_02118</name>
    <name evidence="4" type="ORF">UAI_02937</name>
</gene>
<reference evidence="4 6" key="1">
    <citation type="submission" date="2013-02" db="EMBL/GenBank/DDBJ databases">
        <title>The Genome Sequence of Enterococcus malodoratus ATCC_43197.</title>
        <authorList>
            <consortium name="The Broad Institute Genome Sequencing Platform"/>
            <consortium name="The Broad Institute Genome Sequencing Center for Infectious Disease"/>
            <person name="Earl A.M."/>
            <person name="Gilmore M.S."/>
            <person name="Lebreton F."/>
            <person name="Walker B."/>
            <person name="Young S.K."/>
            <person name="Zeng Q."/>
            <person name="Gargeya S."/>
            <person name="Fitzgerald M."/>
            <person name="Haas B."/>
            <person name="Abouelleil A."/>
            <person name="Alvarado L."/>
            <person name="Arachchi H.M."/>
            <person name="Berlin A.M."/>
            <person name="Chapman S.B."/>
            <person name="Dewar J."/>
            <person name="Goldberg J."/>
            <person name="Griggs A."/>
            <person name="Gujja S."/>
            <person name="Hansen M."/>
            <person name="Howarth C."/>
            <person name="Imamovic A."/>
            <person name="Larimer J."/>
            <person name="McCowan C."/>
            <person name="Murphy C."/>
            <person name="Neiman D."/>
            <person name="Pearson M."/>
            <person name="Priest M."/>
            <person name="Roberts A."/>
            <person name="Saif S."/>
            <person name="Shea T."/>
            <person name="Sisk P."/>
            <person name="Sykes S."/>
            <person name="Wortman J."/>
            <person name="Nusbaum C."/>
            <person name="Birren B."/>
        </authorList>
    </citation>
    <scope>NUCLEOTIDE SEQUENCE [LARGE SCALE GENOMIC DNA]</scope>
    <source>
        <strain evidence="4 6">ATCC 43197</strain>
    </source>
</reference>
<evidence type="ECO:0000313" key="5">
    <source>
        <dbReference type="EMBL" id="EOT66597.1"/>
    </source>
</evidence>
<dbReference type="OrthoDB" id="8607342at2"/>
<evidence type="ECO:0000256" key="2">
    <source>
        <dbReference type="SAM" id="Phobius"/>
    </source>
</evidence>
<accession>R2QUE7</accession>
<feature type="transmembrane region" description="Helical" evidence="2">
    <location>
        <begin position="45"/>
        <end position="64"/>
    </location>
</feature>
<comment type="similarity">
    <text evidence="1">Belongs to the UPF0177 family.</text>
</comment>
<dbReference type="EMBL" id="AJAK01000020">
    <property type="protein sequence ID" value="EOH75135.1"/>
    <property type="molecule type" value="Genomic_DNA"/>
</dbReference>
<dbReference type="Proteomes" id="UP000014148">
    <property type="component" value="Unassembled WGS sequence"/>
</dbReference>
<dbReference type="InterPro" id="IPR003675">
    <property type="entry name" value="Rce1/LyrA-like_dom"/>
</dbReference>
<organism evidence="4 6">
    <name type="scientific">Enterococcus malodoratus ATCC 43197</name>
    <dbReference type="NCBI Taxonomy" id="1158601"/>
    <lineage>
        <taxon>Bacteria</taxon>
        <taxon>Bacillati</taxon>
        <taxon>Bacillota</taxon>
        <taxon>Bacilli</taxon>
        <taxon>Lactobacillales</taxon>
        <taxon>Enterococcaceae</taxon>
        <taxon>Enterococcus</taxon>
    </lineage>
</organism>
<dbReference type="eggNOG" id="COG1266">
    <property type="taxonomic scope" value="Bacteria"/>
</dbReference>
<protein>
    <recommendedName>
        <fullName evidence="3">CAAX prenyl protease 2/Lysostaphin resistance protein A-like domain-containing protein</fullName>
    </recommendedName>
</protein>
<feature type="transmembrane region" description="Helical" evidence="2">
    <location>
        <begin position="155"/>
        <end position="175"/>
    </location>
</feature>
<dbReference type="RefSeq" id="WP_010741737.1">
    <property type="nucleotide sequence ID" value="NZ_KB946251.1"/>
</dbReference>
<dbReference type="PANTHER" id="PTHR36435">
    <property type="entry name" value="SLR1288 PROTEIN"/>
    <property type="match status" value="1"/>
</dbReference>
<sequence>MREKTSEGLSNILTMLVLAGTYLLLYTVLIFLIQSSYNPATKDFSGSSSLLICLFGAGSSIVLLRQLKKSEVLLYNPAFSVKKTISVIVLGCLVKLLFILGMATLITKNSESMASSEQTLSQMMQGLPFAVSIFIFCVCTPIMEEVVFRGGIMSVVFKNRLIIGIIVSSLIFASFHLPQNLFEWILYIGAGLILGLSYGKTNQLFIPFAIHFFTNLFSSYI</sequence>
<dbReference type="GeneID" id="79784514"/>
<dbReference type="EMBL" id="ASWA01000003">
    <property type="protein sequence ID" value="EOT66597.1"/>
    <property type="molecule type" value="Genomic_DNA"/>
</dbReference>
<evidence type="ECO:0000259" key="3">
    <source>
        <dbReference type="Pfam" id="PF02517"/>
    </source>
</evidence>
<feature type="transmembrane region" description="Helical" evidence="2">
    <location>
        <begin position="85"/>
        <end position="106"/>
    </location>
</feature>
<evidence type="ECO:0000313" key="6">
    <source>
        <dbReference type="Proteomes" id="UP000013783"/>
    </source>
</evidence>
<keyword evidence="2" id="KW-1133">Transmembrane helix</keyword>
<comment type="caution">
    <text evidence="4">The sequence shown here is derived from an EMBL/GenBank/DDBJ whole genome shotgun (WGS) entry which is preliminary data.</text>
</comment>
<keyword evidence="2" id="KW-0812">Transmembrane</keyword>
<name>R2QUE7_9ENTE</name>
<dbReference type="InterPro" id="IPR052710">
    <property type="entry name" value="CAAX_protease"/>
</dbReference>
<keyword evidence="7" id="KW-1185">Reference proteome</keyword>
<feature type="domain" description="CAAX prenyl protease 2/Lysostaphin resistance protein A-like" evidence="3">
    <location>
        <begin position="129"/>
        <end position="217"/>
    </location>
</feature>
<feature type="transmembrane region" description="Helical" evidence="2">
    <location>
        <begin position="181"/>
        <end position="199"/>
    </location>
</feature>
<evidence type="ECO:0000256" key="1">
    <source>
        <dbReference type="ARBA" id="ARBA00009067"/>
    </source>
</evidence>
<keyword evidence="2" id="KW-0472">Membrane</keyword>
<dbReference type="PATRIC" id="fig|1158601.3.peg.2907"/>
<feature type="transmembrane region" description="Helical" evidence="2">
    <location>
        <begin position="12"/>
        <end position="33"/>
    </location>
</feature>
<evidence type="ECO:0000313" key="4">
    <source>
        <dbReference type="EMBL" id="EOH75135.1"/>
    </source>
</evidence>
<dbReference type="PANTHER" id="PTHR36435:SF1">
    <property type="entry name" value="CAAX AMINO TERMINAL PROTEASE FAMILY PROTEIN"/>
    <property type="match status" value="1"/>
</dbReference>